<evidence type="ECO:0000256" key="5">
    <source>
        <dbReference type="ARBA" id="ARBA00034078"/>
    </source>
</evidence>
<proteinExistence type="predicted"/>
<evidence type="ECO:0000313" key="9">
    <source>
        <dbReference type="Proteomes" id="UP001497392"/>
    </source>
</evidence>
<keyword evidence="3" id="KW-0408">Iron</keyword>
<evidence type="ECO:0000256" key="2">
    <source>
        <dbReference type="ARBA" id="ARBA00022723"/>
    </source>
</evidence>
<keyword evidence="2" id="KW-0479">Metal-binding</keyword>
<keyword evidence="1" id="KW-0001">2Fe-2S</keyword>
<dbReference type="InterPro" id="IPR017941">
    <property type="entry name" value="Rieske_2Fe-2S"/>
</dbReference>
<evidence type="ECO:0000256" key="6">
    <source>
        <dbReference type="SAM" id="MobiDB-lite"/>
    </source>
</evidence>
<protein>
    <submittedName>
        <fullName evidence="8">G3652 protein</fullName>
    </submittedName>
</protein>
<dbReference type="Pfam" id="PF22543">
    <property type="entry name" value="Rieske_4"/>
    <property type="match status" value="1"/>
</dbReference>
<dbReference type="PROSITE" id="PS51296">
    <property type="entry name" value="RIESKE"/>
    <property type="match status" value="1"/>
</dbReference>
<dbReference type="InterPro" id="IPR054716">
    <property type="entry name" value="Sol_Rieske_ferrdox_dom"/>
</dbReference>
<organism evidence="8 9">
    <name type="scientific">Coccomyxa viridis</name>
    <dbReference type="NCBI Taxonomy" id="1274662"/>
    <lineage>
        <taxon>Eukaryota</taxon>
        <taxon>Viridiplantae</taxon>
        <taxon>Chlorophyta</taxon>
        <taxon>core chlorophytes</taxon>
        <taxon>Trebouxiophyceae</taxon>
        <taxon>Trebouxiophyceae incertae sedis</taxon>
        <taxon>Coccomyxaceae</taxon>
        <taxon>Coccomyxa</taxon>
    </lineage>
</organism>
<evidence type="ECO:0000313" key="8">
    <source>
        <dbReference type="EMBL" id="CAL5221459.1"/>
    </source>
</evidence>
<reference evidence="8 9" key="1">
    <citation type="submission" date="2024-06" db="EMBL/GenBank/DDBJ databases">
        <authorList>
            <person name="Kraege A."/>
            <person name="Thomma B."/>
        </authorList>
    </citation>
    <scope>NUCLEOTIDE SEQUENCE [LARGE SCALE GENOMIC DNA]</scope>
</reference>
<evidence type="ECO:0000259" key="7">
    <source>
        <dbReference type="PROSITE" id="PS51296"/>
    </source>
</evidence>
<accession>A0ABP1FQM6</accession>
<keyword evidence="9" id="KW-1185">Reference proteome</keyword>
<keyword evidence="4" id="KW-0411">Iron-sulfur</keyword>
<comment type="caution">
    <text evidence="8">The sequence shown here is derived from an EMBL/GenBank/DDBJ whole genome shotgun (WGS) entry which is preliminary data.</text>
</comment>
<name>A0ABP1FQM6_9CHLO</name>
<dbReference type="SUPFAM" id="SSF50022">
    <property type="entry name" value="ISP domain"/>
    <property type="match status" value="1"/>
</dbReference>
<dbReference type="PANTHER" id="PTHR21496:SF0">
    <property type="entry name" value="RIESKE DOMAIN-CONTAINING PROTEIN"/>
    <property type="match status" value="1"/>
</dbReference>
<gene>
    <name evidence="8" type="primary">g3652</name>
    <name evidence="8" type="ORF">VP750_LOCUS3118</name>
</gene>
<dbReference type="InterPro" id="IPR036922">
    <property type="entry name" value="Rieske_2Fe-2S_sf"/>
</dbReference>
<dbReference type="PANTHER" id="PTHR21496">
    <property type="entry name" value="FERREDOXIN-RELATED"/>
    <property type="match status" value="1"/>
</dbReference>
<feature type="region of interest" description="Disordered" evidence="6">
    <location>
        <begin position="270"/>
        <end position="294"/>
    </location>
</feature>
<feature type="domain" description="Rieske" evidence="7">
    <location>
        <begin position="4"/>
        <end position="111"/>
    </location>
</feature>
<dbReference type="CDD" id="cd03467">
    <property type="entry name" value="Rieske"/>
    <property type="match status" value="1"/>
</dbReference>
<dbReference type="Gene3D" id="2.102.10.10">
    <property type="entry name" value="Rieske [2Fe-2S] iron-sulphur domain"/>
    <property type="match status" value="1"/>
</dbReference>
<evidence type="ECO:0000256" key="4">
    <source>
        <dbReference type="ARBA" id="ARBA00023014"/>
    </source>
</evidence>
<evidence type="ECO:0000256" key="3">
    <source>
        <dbReference type="ARBA" id="ARBA00023004"/>
    </source>
</evidence>
<evidence type="ECO:0000256" key="1">
    <source>
        <dbReference type="ARBA" id="ARBA00022714"/>
    </source>
</evidence>
<comment type="cofactor">
    <cofactor evidence="5">
        <name>[2Fe-2S] cluster</name>
        <dbReference type="ChEBI" id="CHEBI:190135"/>
    </cofactor>
</comment>
<dbReference type="Proteomes" id="UP001497392">
    <property type="component" value="Unassembled WGS sequence"/>
</dbReference>
<dbReference type="EMBL" id="CAXHTA020000005">
    <property type="protein sequence ID" value="CAL5221459.1"/>
    <property type="molecule type" value="Genomic_DNA"/>
</dbReference>
<sequence length="294" mass="31574">MLGVRALRSGSVLEGQRVTKELQGRSITFLRHNGKVHAIDSNCYHMGGPLGEGDIEELASGHLCITCPWHKYKISLGTGGHVDTDLQGQVCSSAPKQRIYDVIDDTEYLWIRLDMKEHRDSDKYNGSLLESPVHSSKSSQSSGYGLGSTAFSQFGGLNGLESRGLGASYSPARSSFSEEALGSQESTTSTAFLEPFGGADNVKFYPPPSPLKPQPAQDGRLAMRGRKGPNMRGAAARAAVMKNYRPPPSSVGTPEAKPGAQRTITEMFSRVPQTPPPVLSPAVHTGSQDMDVDL</sequence>